<name>A0A7I9VGI0_9BACT</name>
<dbReference type="PROSITE" id="PS51276">
    <property type="entry name" value="PEPTIDASE_C56_PFPI"/>
    <property type="match status" value="1"/>
</dbReference>
<comment type="similarity">
    <text evidence="1">Belongs to the peptidase C56 family.</text>
</comment>
<dbReference type="Proteomes" id="UP000503640">
    <property type="component" value="Unassembled WGS sequence"/>
</dbReference>
<evidence type="ECO:0000259" key="2">
    <source>
        <dbReference type="Pfam" id="PF01965"/>
    </source>
</evidence>
<dbReference type="InterPro" id="IPR006286">
    <property type="entry name" value="C56_PfpI-like"/>
</dbReference>
<keyword evidence="3" id="KW-0808">Transferase</keyword>
<reference evidence="4" key="1">
    <citation type="journal article" date="2020" name="Appl. Environ. Microbiol.">
        <title>Diazotrophic Anaeromyxobacter Isolates from Soils.</title>
        <authorList>
            <person name="Masuda Y."/>
            <person name="Yamanaka H."/>
            <person name="Xu Z.X."/>
            <person name="Shiratori Y."/>
            <person name="Aono T."/>
            <person name="Amachi S."/>
            <person name="Senoo K."/>
            <person name="Itoh H."/>
        </authorList>
    </citation>
    <scope>NUCLEOTIDE SEQUENCE [LARGE SCALE GENOMIC DNA]</scope>
    <source>
        <strain evidence="4">R267</strain>
    </source>
</reference>
<dbReference type="PANTHER" id="PTHR42733:SF2">
    <property type="entry name" value="DJ-1_THIJ_PFPI FAMILY PROTEIN"/>
    <property type="match status" value="1"/>
</dbReference>
<comment type="caution">
    <text evidence="3">The sequence shown here is derived from an EMBL/GenBank/DDBJ whole genome shotgun (WGS) entry which is preliminary data.</text>
</comment>
<dbReference type="NCBIfam" id="TIGR01382">
    <property type="entry name" value="PfpI"/>
    <property type="match status" value="1"/>
</dbReference>
<dbReference type="InterPro" id="IPR002818">
    <property type="entry name" value="DJ-1/PfpI"/>
</dbReference>
<protein>
    <submittedName>
        <fullName evidence="3">Glutamine amidotransferase</fullName>
    </submittedName>
</protein>
<gene>
    <name evidence="3" type="ORF">AMYX_01000</name>
</gene>
<sequence length="192" mass="20835">MAQRARVACIIGDGFEDSEFRVPYDRLRSEGYQVDLIGAKAGQTIAGKAGREKLTAEKGIAEAKPDDYVALLIPGGYSPDHLRIDPRFVQFVKAFDAAQRPIAAVCHGPQLLITAGLVKGRTLTAWPTIQEDLRQLGAQVKDAEVVEDRNWITSRKPDDLEAFSDALVERLAQGARPGQGYPAGAEDQAAHP</sequence>
<dbReference type="AlphaFoldDB" id="A0A7I9VGI0"/>
<evidence type="ECO:0000313" key="4">
    <source>
        <dbReference type="Proteomes" id="UP000503640"/>
    </source>
</evidence>
<organism evidence="3 4">
    <name type="scientific">Anaeromyxobacter diazotrophicus</name>
    <dbReference type="NCBI Taxonomy" id="2590199"/>
    <lineage>
        <taxon>Bacteria</taxon>
        <taxon>Pseudomonadati</taxon>
        <taxon>Myxococcota</taxon>
        <taxon>Myxococcia</taxon>
        <taxon>Myxococcales</taxon>
        <taxon>Cystobacterineae</taxon>
        <taxon>Anaeromyxobacteraceae</taxon>
        <taxon>Anaeromyxobacter</taxon>
    </lineage>
</organism>
<keyword evidence="3" id="KW-0315">Glutamine amidotransferase</keyword>
<dbReference type="SUPFAM" id="SSF52317">
    <property type="entry name" value="Class I glutamine amidotransferase-like"/>
    <property type="match status" value="1"/>
</dbReference>
<dbReference type="InterPro" id="IPR029062">
    <property type="entry name" value="Class_I_gatase-like"/>
</dbReference>
<dbReference type="EMBL" id="BJTG01000001">
    <property type="protein sequence ID" value="GEJ55359.1"/>
    <property type="molecule type" value="Genomic_DNA"/>
</dbReference>
<dbReference type="GO" id="GO:0016740">
    <property type="term" value="F:transferase activity"/>
    <property type="evidence" value="ECO:0007669"/>
    <property type="project" value="UniProtKB-KW"/>
</dbReference>
<proteinExistence type="inferred from homology"/>
<dbReference type="PANTHER" id="PTHR42733">
    <property type="entry name" value="DJ-1 PROTEIN"/>
    <property type="match status" value="1"/>
</dbReference>
<accession>A0A7I9VGI0</accession>
<keyword evidence="4" id="KW-1185">Reference proteome</keyword>
<dbReference type="RefSeq" id="WP_176062167.1">
    <property type="nucleotide sequence ID" value="NZ_BJTG01000001.1"/>
</dbReference>
<feature type="domain" description="DJ-1/PfpI" evidence="2">
    <location>
        <begin position="6"/>
        <end position="169"/>
    </location>
</feature>
<evidence type="ECO:0000256" key="1">
    <source>
        <dbReference type="ARBA" id="ARBA00008542"/>
    </source>
</evidence>
<dbReference type="Pfam" id="PF01965">
    <property type="entry name" value="DJ-1_PfpI"/>
    <property type="match status" value="1"/>
</dbReference>
<dbReference type="CDD" id="cd03134">
    <property type="entry name" value="GATase1_PfpI_like"/>
    <property type="match status" value="1"/>
</dbReference>
<dbReference type="Gene3D" id="3.40.50.880">
    <property type="match status" value="1"/>
</dbReference>
<evidence type="ECO:0000313" key="3">
    <source>
        <dbReference type="EMBL" id="GEJ55359.1"/>
    </source>
</evidence>